<dbReference type="Proteomes" id="UP000199144">
    <property type="component" value="Unassembled WGS sequence"/>
</dbReference>
<dbReference type="OrthoDB" id="7824563at2"/>
<protein>
    <submittedName>
        <fullName evidence="3">Flagellar motor switch protein FliM</fullName>
    </submittedName>
</protein>
<dbReference type="AlphaFoldDB" id="A0A1I4TLM4"/>
<dbReference type="Gene3D" id="2.30.330.10">
    <property type="entry name" value="SpoA-like"/>
    <property type="match status" value="1"/>
</dbReference>
<dbReference type="InterPro" id="IPR036429">
    <property type="entry name" value="SpoA-like_sf"/>
</dbReference>
<dbReference type="Pfam" id="PF01052">
    <property type="entry name" value="FliMN_C"/>
    <property type="match status" value="1"/>
</dbReference>
<keyword evidence="3" id="KW-0969">Cilium</keyword>
<organism evidence="3 4">
    <name type="scientific">Shimia aestuarii</name>
    <dbReference type="NCBI Taxonomy" id="254406"/>
    <lineage>
        <taxon>Bacteria</taxon>
        <taxon>Pseudomonadati</taxon>
        <taxon>Pseudomonadota</taxon>
        <taxon>Alphaproteobacteria</taxon>
        <taxon>Rhodobacterales</taxon>
        <taxon>Roseobacteraceae</taxon>
    </lineage>
</organism>
<keyword evidence="3" id="KW-0282">Flagellum</keyword>
<gene>
    <name evidence="3" type="ORF">SAMN04488042_11814</name>
</gene>
<evidence type="ECO:0000313" key="4">
    <source>
        <dbReference type="Proteomes" id="UP000199144"/>
    </source>
</evidence>
<dbReference type="RefSeq" id="WP_093097089.1">
    <property type="nucleotide sequence ID" value="NZ_FOTQ01000018.1"/>
</dbReference>
<dbReference type="SUPFAM" id="SSF101801">
    <property type="entry name" value="Surface presentation of antigens (SPOA)"/>
    <property type="match status" value="1"/>
</dbReference>
<evidence type="ECO:0000259" key="2">
    <source>
        <dbReference type="Pfam" id="PF01052"/>
    </source>
</evidence>
<sequence>MTDTKPASILKRKANEGRQDHLARSMPPEKALRLALERAAQKGLGLALEVKGVRRLKVMHEDLSGHLDGAALLAVLDGADGEPAALTIEPQVLAGLVEHQTIGRVVNRPAAGRLPTRVDAALVTPFVDEALTRFVALLESEGAAVPWLQRYRFGAMAAGPRTLSLALTAHEYHLFEFEVSLGTEARQGKMVFGFPQCRIVKETGGSGEESREELAKFRNGVKQAPAEMRAVLARVTLPITELQALAVGDLLHVSGDALRETVLESAAGGEVARVQFGQVNGMRAVRLRGTMSAKAPPEPDESGFVESAPAGPSAEELEEMLAAETALDALLPPVEEGDDGSVDDLDDFDDLDELIRLSADDIGDPTALVDLGNRATGSG</sequence>
<feature type="region of interest" description="Disordered" evidence="1">
    <location>
        <begin position="292"/>
        <end position="312"/>
    </location>
</feature>
<dbReference type="EMBL" id="FOTQ01000018">
    <property type="protein sequence ID" value="SFM77523.1"/>
    <property type="molecule type" value="Genomic_DNA"/>
</dbReference>
<feature type="domain" description="Flagellar motor switch protein FliN-like C-terminal" evidence="2">
    <location>
        <begin position="221"/>
        <end position="289"/>
    </location>
</feature>
<accession>A0A1I4TLM4</accession>
<proteinExistence type="predicted"/>
<evidence type="ECO:0000256" key="1">
    <source>
        <dbReference type="SAM" id="MobiDB-lite"/>
    </source>
</evidence>
<name>A0A1I4TLM4_9RHOB</name>
<keyword evidence="4" id="KW-1185">Reference proteome</keyword>
<dbReference type="InterPro" id="IPR001543">
    <property type="entry name" value="FliN-like_C"/>
</dbReference>
<feature type="compositionally biased region" description="Basic and acidic residues" evidence="1">
    <location>
        <begin position="13"/>
        <end position="23"/>
    </location>
</feature>
<keyword evidence="3" id="KW-0966">Cell projection</keyword>
<evidence type="ECO:0000313" key="3">
    <source>
        <dbReference type="EMBL" id="SFM77523.1"/>
    </source>
</evidence>
<reference evidence="3 4" key="1">
    <citation type="submission" date="2016-10" db="EMBL/GenBank/DDBJ databases">
        <authorList>
            <person name="de Groot N.N."/>
        </authorList>
    </citation>
    <scope>NUCLEOTIDE SEQUENCE [LARGE SCALE GENOMIC DNA]</scope>
    <source>
        <strain evidence="3 4">DSM 15283</strain>
    </source>
</reference>
<dbReference type="STRING" id="254406.SAMN04488042_11814"/>
<feature type="region of interest" description="Disordered" evidence="1">
    <location>
        <begin position="1"/>
        <end position="25"/>
    </location>
</feature>